<name>A0ABP7GUW1_9ACTN</name>
<protein>
    <submittedName>
        <fullName evidence="2">Uncharacterized protein</fullName>
    </submittedName>
</protein>
<evidence type="ECO:0000256" key="1">
    <source>
        <dbReference type="SAM" id="MobiDB-lite"/>
    </source>
</evidence>
<feature type="compositionally biased region" description="Low complexity" evidence="1">
    <location>
        <begin position="26"/>
        <end position="37"/>
    </location>
</feature>
<dbReference type="EMBL" id="BAABDE010000005">
    <property type="protein sequence ID" value="GAA3775235.1"/>
    <property type="molecule type" value="Genomic_DNA"/>
</dbReference>
<keyword evidence="3" id="KW-1185">Reference proteome</keyword>
<feature type="region of interest" description="Disordered" evidence="1">
    <location>
        <begin position="1"/>
        <end position="107"/>
    </location>
</feature>
<dbReference type="Proteomes" id="UP001501009">
    <property type="component" value="Unassembled WGS sequence"/>
</dbReference>
<comment type="caution">
    <text evidence="2">The sequence shown here is derived from an EMBL/GenBank/DDBJ whole genome shotgun (WGS) entry which is preliminary data.</text>
</comment>
<accession>A0ABP7GUW1</accession>
<organism evidence="2 3">
    <name type="scientific">Streptomyces coacervatus</name>
    <dbReference type="NCBI Taxonomy" id="647381"/>
    <lineage>
        <taxon>Bacteria</taxon>
        <taxon>Bacillati</taxon>
        <taxon>Actinomycetota</taxon>
        <taxon>Actinomycetes</taxon>
        <taxon>Kitasatosporales</taxon>
        <taxon>Streptomycetaceae</taxon>
        <taxon>Streptomyces</taxon>
    </lineage>
</organism>
<reference evidence="3" key="1">
    <citation type="journal article" date="2019" name="Int. J. Syst. Evol. Microbiol.">
        <title>The Global Catalogue of Microorganisms (GCM) 10K type strain sequencing project: providing services to taxonomists for standard genome sequencing and annotation.</title>
        <authorList>
            <consortium name="The Broad Institute Genomics Platform"/>
            <consortium name="The Broad Institute Genome Sequencing Center for Infectious Disease"/>
            <person name="Wu L."/>
            <person name="Ma J."/>
        </authorList>
    </citation>
    <scope>NUCLEOTIDE SEQUENCE [LARGE SCALE GENOMIC DNA]</scope>
    <source>
        <strain evidence="3">JCM 17138</strain>
    </source>
</reference>
<evidence type="ECO:0000313" key="2">
    <source>
        <dbReference type="EMBL" id="GAA3775235.1"/>
    </source>
</evidence>
<gene>
    <name evidence="2" type="ORF">GCM10022403_007650</name>
</gene>
<sequence length="107" mass="10924">MNKPPPALRRPARTLAALPKRPRGSATRALRRLAIARSPTLEPTRAGDPHAAAAPALRADDGGLFTGSNPTALIEPGPGDPGTGSRPREKTACSPTPCAASSSRSPS</sequence>
<evidence type="ECO:0000313" key="3">
    <source>
        <dbReference type="Proteomes" id="UP001501009"/>
    </source>
</evidence>
<feature type="compositionally biased region" description="Low complexity" evidence="1">
    <location>
        <begin position="92"/>
        <end position="107"/>
    </location>
</feature>
<proteinExistence type="predicted"/>